<gene>
    <name evidence="1" type="ORF">Naga_100062g11</name>
</gene>
<sequence>MGVKEVPLPTYFIEGPSASAEAKYGSVVPGGDVFPKCTYLGPGGLELVGKLTVGFLSQRHTDKDIEKIVEPASSSTFLGADIFLSTDWGQGVAAGYDLSAMGVRDAAGTGSSTVADLAVVLRPRYHFAARPGIYFQRPPYKNHASKPKSKLSHVTRFLSLAPASVAKEKARKWLHAISIEPIPYMTLAALVDEPADVTESPYSVFRTAGMASHKWEGSGGQGEAGRRTCPPASLPTTCNVVSRTMEWWLEFGSRRERILPSSPLRGTRRHARPWMPGASPLAVLACG</sequence>
<dbReference type="GO" id="GO:0071014">
    <property type="term" value="C:post-mRNA release spliceosomal complex"/>
    <property type="evidence" value="ECO:0007669"/>
    <property type="project" value="TreeGrafter"/>
</dbReference>
<comment type="caution">
    <text evidence="1">The sequence shown here is derived from an EMBL/GenBank/DDBJ whole genome shotgun (WGS) entry which is preliminary data.</text>
</comment>
<dbReference type="AlphaFoldDB" id="W7TM72"/>
<evidence type="ECO:0000313" key="1">
    <source>
        <dbReference type="EMBL" id="EWM24593.1"/>
    </source>
</evidence>
<reference evidence="1 2" key="1">
    <citation type="journal article" date="2014" name="Mol. Plant">
        <title>Chromosome Scale Genome Assembly and Transcriptome Profiling of Nannochloropsis gaditana in Nitrogen Depletion.</title>
        <authorList>
            <person name="Corteggiani Carpinelli E."/>
            <person name="Telatin A."/>
            <person name="Vitulo N."/>
            <person name="Forcato C."/>
            <person name="D'Angelo M."/>
            <person name="Schiavon R."/>
            <person name="Vezzi A."/>
            <person name="Giacometti G.M."/>
            <person name="Morosinotto T."/>
            <person name="Valle G."/>
        </authorList>
    </citation>
    <scope>NUCLEOTIDE SEQUENCE [LARGE SCALE GENOMIC DNA]</scope>
    <source>
        <strain evidence="1 2">B-31</strain>
    </source>
</reference>
<keyword evidence="2" id="KW-1185">Reference proteome</keyword>
<dbReference type="OrthoDB" id="444325at2759"/>
<dbReference type="PANTHER" id="PTHR12072">
    <property type="entry name" value="CWF19, CELL CYCLE CONTROL PROTEIN"/>
    <property type="match status" value="1"/>
</dbReference>
<dbReference type="GO" id="GO:0061632">
    <property type="term" value="F:RNA lariat debranching enzyme activator activity"/>
    <property type="evidence" value="ECO:0007669"/>
    <property type="project" value="TreeGrafter"/>
</dbReference>
<dbReference type="PANTHER" id="PTHR12072:SF4">
    <property type="entry name" value="CWF19-LIKE PROTEIN 1"/>
    <property type="match status" value="1"/>
</dbReference>
<dbReference type="Proteomes" id="UP000019335">
    <property type="component" value="Chromosome 13"/>
</dbReference>
<evidence type="ECO:0000313" key="2">
    <source>
        <dbReference type="Proteomes" id="UP000019335"/>
    </source>
</evidence>
<organism evidence="1 2">
    <name type="scientific">Nannochloropsis gaditana</name>
    <dbReference type="NCBI Taxonomy" id="72520"/>
    <lineage>
        <taxon>Eukaryota</taxon>
        <taxon>Sar</taxon>
        <taxon>Stramenopiles</taxon>
        <taxon>Ochrophyta</taxon>
        <taxon>Eustigmatophyceae</taxon>
        <taxon>Eustigmatales</taxon>
        <taxon>Monodopsidaceae</taxon>
        <taxon>Nannochloropsis</taxon>
    </lineage>
</organism>
<accession>W7TM72</accession>
<dbReference type="InterPro" id="IPR040194">
    <property type="entry name" value="Cwf19-like"/>
</dbReference>
<proteinExistence type="predicted"/>
<dbReference type="EMBL" id="AZIL01001181">
    <property type="protein sequence ID" value="EWM24593.1"/>
    <property type="molecule type" value="Genomic_DNA"/>
</dbReference>
<dbReference type="GO" id="GO:0000398">
    <property type="term" value="P:mRNA splicing, via spliceosome"/>
    <property type="evidence" value="ECO:0007669"/>
    <property type="project" value="TreeGrafter"/>
</dbReference>
<name>W7TM72_9STRA</name>
<dbReference type="CDD" id="cd07380">
    <property type="entry name" value="MPP_CWF19_N"/>
    <property type="match status" value="1"/>
</dbReference>
<protein>
    <submittedName>
        <fullName evidence="1">Cwf19-like protein 1</fullName>
    </submittedName>
</protein>